<feature type="chain" id="PRO_5046158196" evidence="1">
    <location>
        <begin position="31"/>
        <end position="133"/>
    </location>
</feature>
<accession>A0ABU4JRB4</accession>
<feature type="signal peptide" evidence="1">
    <location>
        <begin position="1"/>
        <end position="30"/>
    </location>
</feature>
<name>A0ABU4JRB4_9CLOT</name>
<dbReference type="Proteomes" id="UP001281656">
    <property type="component" value="Unassembled WGS sequence"/>
</dbReference>
<reference evidence="2 3" key="1">
    <citation type="submission" date="2023-04" db="EMBL/GenBank/DDBJ databases">
        <title>Clostridium tannerae sp. nov., isolated from the fecal material of an alpaca.</title>
        <authorList>
            <person name="Miller S."/>
            <person name="Hendry M."/>
            <person name="King J."/>
            <person name="Sankaranarayanan K."/>
            <person name="Lawson P.A."/>
        </authorList>
    </citation>
    <scope>NUCLEOTIDE SEQUENCE [LARGE SCALE GENOMIC DNA]</scope>
    <source>
        <strain evidence="2 3">A1-XYC3</strain>
    </source>
</reference>
<evidence type="ECO:0000313" key="3">
    <source>
        <dbReference type="Proteomes" id="UP001281656"/>
    </source>
</evidence>
<dbReference type="RefSeq" id="WP_318797235.1">
    <property type="nucleotide sequence ID" value="NZ_JARUJP010000005.1"/>
</dbReference>
<keyword evidence="1" id="KW-0732">Signal</keyword>
<evidence type="ECO:0000313" key="2">
    <source>
        <dbReference type="EMBL" id="MDW8800696.1"/>
    </source>
</evidence>
<evidence type="ECO:0000256" key="1">
    <source>
        <dbReference type="SAM" id="SignalP"/>
    </source>
</evidence>
<sequence>MKLKLKTLGLASILTILTVAPVLTSTTVFADGGSGHRAFPYGSYTSKRNVNCSYTGGGYGPAHTVSLIVTHNTSANQTYALAACGCTGRYVQARAELNGEMTDPVIAKDYAQTLSVAQPGQLTAYEMHRVEAN</sequence>
<comment type="caution">
    <text evidence="2">The sequence shown here is derived from an EMBL/GenBank/DDBJ whole genome shotgun (WGS) entry which is preliminary data.</text>
</comment>
<dbReference type="EMBL" id="JARUJP010000005">
    <property type="protein sequence ID" value="MDW8800696.1"/>
    <property type="molecule type" value="Genomic_DNA"/>
</dbReference>
<keyword evidence="3" id="KW-1185">Reference proteome</keyword>
<proteinExistence type="predicted"/>
<organism evidence="2 3">
    <name type="scientific">Clostridium tanneri</name>
    <dbReference type="NCBI Taxonomy" id="3037988"/>
    <lineage>
        <taxon>Bacteria</taxon>
        <taxon>Bacillati</taxon>
        <taxon>Bacillota</taxon>
        <taxon>Clostridia</taxon>
        <taxon>Eubacteriales</taxon>
        <taxon>Clostridiaceae</taxon>
        <taxon>Clostridium</taxon>
    </lineage>
</organism>
<protein>
    <submittedName>
        <fullName evidence="2">Uncharacterized protein</fullName>
    </submittedName>
</protein>
<gene>
    <name evidence="2" type="ORF">P8V03_05960</name>
</gene>